<dbReference type="RefSeq" id="WP_170149206.1">
    <property type="nucleotide sequence ID" value="NZ_QGTX01000001.1"/>
</dbReference>
<name>A0A317QJY4_9ACTN</name>
<evidence type="ECO:0000313" key="3">
    <source>
        <dbReference type="Proteomes" id="UP000246661"/>
    </source>
</evidence>
<accession>A0A317QJY4</accession>
<dbReference type="Proteomes" id="UP000246661">
    <property type="component" value="Unassembled WGS sequence"/>
</dbReference>
<dbReference type="InterPro" id="IPR050261">
    <property type="entry name" value="FrsA_esterase"/>
</dbReference>
<sequence length="399" mass="42108">MARPARLHFSDEDLDGQLVRTLSMAVVSAADLGEAMAAAARVDRPDRDRWHAAWASAAAGAEEAAAAATAAGDRVSARAAHLRASEYHRQSWYYLRSDLGDPRLREGHRRHVAEFAAAAALMDSPAERVAIPYEGTTLPGWLFAPDASGTPRPTVVLPCGYDSTAEYGWADVPPALERGYNALTFEGPGQGAALIEQGLVLRPDFEAVLTPVLDWLLTRPEVDPGAVVLVGRSFAGYLAPRAAAFEHRLAALVCDPAQPDMGARVPGGLAGLLAAPVARAQVRASARRREFFGARMAAHGLDDVGDYLRELRRYSMLDVADRISCPVVVVEAEGDFAGGGGRTLVDALTVPAELVRLTAAQGASGHCAGLGQQVWAGAVHPRLHRLLSAAPVPAGSGSR</sequence>
<evidence type="ECO:0000256" key="1">
    <source>
        <dbReference type="ARBA" id="ARBA00008645"/>
    </source>
</evidence>
<protein>
    <recommendedName>
        <fullName evidence="4">Alpha/beta hydrolase</fullName>
    </recommendedName>
</protein>
<dbReference type="Gene3D" id="3.40.50.1820">
    <property type="entry name" value="alpha/beta hydrolase"/>
    <property type="match status" value="1"/>
</dbReference>
<reference evidence="3" key="1">
    <citation type="submission" date="2018-05" db="EMBL/GenBank/DDBJ databases">
        <authorList>
            <person name="Klenk H.-P."/>
            <person name="Huntemann M."/>
            <person name="Clum A."/>
            <person name="Pillay M."/>
            <person name="Palaniappan K."/>
            <person name="Varghese N."/>
            <person name="Mikhailova N."/>
            <person name="Stamatis D."/>
            <person name="Reddy T."/>
            <person name="Daum C."/>
            <person name="Shapiro N."/>
            <person name="Ivanova N."/>
            <person name="Kyrpides N."/>
            <person name="Woyke T."/>
        </authorList>
    </citation>
    <scope>NUCLEOTIDE SEQUENCE [LARGE SCALE GENOMIC DNA]</scope>
    <source>
        <strain evidence="3">DSM 45417</strain>
    </source>
</reference>
<evidence type="ECO:0008006" key="4">
    <source>
        <dbReference type="Google" id="ProtNLM"/>
    </source>
</evidence>
<proteinExistence type="inferred from homology"/>
<dbReference type="AlphaFoldDB" id="A0A317QJY4"/>
<gene>
    <name evidence="2" type="ORF">JD79_02847</name>
</gene>
<organism evidence="2 3">
    <name type="scientific">Geodermatophilus normandii</name>
    <dbReference type="NCBI Taxonomy" id="1137989"/>
    <lineage>
        <taxon>Bacteria</taxon>
        <taxon>Bacillati</taxon>
        <taxon>Actinomycetota</taxon>
        <taxon>Actinomycetes</taxon>
        <taxon>Geodermatophilales</taxon>
        <taxon>Geodermatophilaceae</taxon>
        <taxon>Geodermatophilus</taxon>
    </lineage>
</organism>
<dbReference type="SUPFAM" id="SSF53474">
    <property type="entry name" value="alpha/beta-Hydrolases"/>
    <property type="match status" value="1"/>
</dbReference>
<dbReference type="Gene3D" id="1.20.1440.110">
    <property type="entry name" value="acylaminoacyl peptidase"/>
    <property type="match status" value="1"/>
</dbReference>
<dbReference type="PANTHER" id="PTHR22946:SF12">
    <property type="entry name" value="CONIDIAL PIGMENT BIOSYNTHESIS PROTEIN AYG1 (AFU_ORTHOLOGUE AFUA_2G17550)"/>
    <property type="match status" value="1"/>
</dbReference>
<dbReference type="InterPro" id="IPR029058">
    <property type="entry name" value="AB_hydrolase_fold"/>
</dbReference>
<dbReference type="EMBL" id="QGTX01000001">
    <property type="protein sequence ID" value="PWW23672.1"/>
    <property type="molecule type" value="Genomic_DNA"/>
</dbReference>
<dbReference type="PANTHER" id="PTHR22946">
    <property type="entry name" value="DIENELACTONE HYDROLASE DOMAIN-CONTAINING PROTEIN-RELATED"/>
    <property type="match status" value="1"/>
</dbReference>
<comment type="caution">
    <text evidence="2">The sequence shown here is derived from an EMBL/GenBank/DDBJ whole genome shotgun (WGS) entry which is preliminary data.</text>
</comment>
<evidence type="ECO:0000313" key="2">
    <source>
        <dbReference type="EMBL" id="PWW23672.1"/>
    </source>
</evidence>
<keyword evidence="3" id="KW-1185">Reference proteome</keyword>
<comment type="similarity">
    <text evidence="1">Belongs to the AB hydrolase superfamily.</text>
</comment>